<dbReference type="SMART" id="SM00271">
    <property type="entry name" value="DnaJ"/>
    <property type="match status" value="1"/>
</dbReference>
<dbReference type="Gene3D" id="3.40.30.10">
    <property type="entry name" value="Glutaredoxin"/>
    <property type="match status" value="6"/>
</dbReference>
<feature type="domain" description="Thioredoxin" evidence="13">
    <location>
        <begin position="629"/>
        <end position="758"/>
    </location>
</feature>
<dbReference type="PROSITE" id="PS51352">
    <property type="entry name" value="THIOREDOXIN_2"/>
    <property type="match status" value="3"/>
</dbReference>
<dbReference type="PRINTS" id="PR00421">
    <property type="entry name" value="THIOREDOXIN"/>
</dbReference>
<dbReference type="GO" id="GO:0036498">
    <property type="term" value="P:IRE1-mediated unfolded protein response"/>
    <property type="evidence" value="ECO:0007669"/>
    <property type="project" value="TreeGrafter"/>
</dbReference>
<dbReference type="FunFam" id="3.40.30.10:FF:000087">
    <property type="entry name" value="DnaJ homolog subfamily C member 10"/>
    <property type="match status" value="1"/>
</dbReference>
<evidence type="ECO:0000256" key="1">
    <source>
        <dbReference type="ARBA" id="ARBA00004163"/>
    </source>
</evidence>
<dbReference type="InterPro" id="IPR036249">
    <property type="entry name" value="Thioredoxin-like_sf"/>
</dbReference>
<dbReference type="SUPFAM" id="SSF52833">
    <property type="entry name" value="Thioredoxin-like"/>
    <property type="match status" value="5"/>
</dbReference>
<feature type="domain" description="Thioredoxin" evidence="13">
    <location>
        <begin position="415"/>
        <end position="533"/>
    </location>
</feature>
<name>A0A8S1C6H4_9INSE</name>
<evidence type="ECO:0000256" key="10">
    <source>
        <dbReference type="SAM" id="SignalP"/>
    </source>
</evidence>
<dbReference type="InterPro" id="IPR052460">
    <property type="entry name" value="ER_disulfide_reductase"/>
</dbReference>
<reference evidence="14 15" key="1">
    <citation type="submission" date="2020-04" db="EMBL/GenBank/DDBJ databases">
        <authorList>
            <person name="Alioto T."/>
            <person name="Alioto T."/>
            <person name="Gomez Garrido J."/>
        </authorList>
    </citation>
    <scope>NUCLEOTIDE SEQUENCE [LARGE SCALE GENOMIC DNA]</scope>
</reference>
<evidence type="ECO:0000256" key="6">
    <source>
        <dbReference type="ARBA" id="ARBA00023006"/>
    </source>
</evidence>
<dbReference type="GO" id="GO:0015035">
    <property type="term" value="F:protein-disulfide reductase activity"/>
    <property type="evidence" value="ECO:0007669"/>
    <property type="project" value="TreeGrafter"/>
</dbReference>
<dbReference type="Pfam" id="PF00085">
    <property type="entry name" value="Thioredoxin"/>
    <property type="match status" value="4"/>
</dbReference>
<keyword evidence="9" id="KW-0349">Heme</keyword>
<dbReference type="GO" id="GO:0016671">
    <property type="term" value="F:oxidoreductase activity, acting on a sulfur group of donors, disulfide as acceptor"/>
    <property type="evidence" value="ECO:0007669"/>
    <property type="project" value="TreeGrafter"/>
</dbReference>
<dbReference type="PANTHER" id="PTHR44340:SF1">
    <property type="entry name" value="DNAJ HOMOLOG SUBFAMILY C MEMBER 10"/>
    <property type="match status" value="1"/>
</dbReference>
<dbReference type="SUPFAM" id="SSF46565">
    <property type="entry name" value="Chaperone J-domain"/>
    <property type="match status" value="1"/>
</dbReference>
<sequence length="767" mass="87581">MKFQISFTNLLLCWGLIWMPITFGSEDYYELLGVNKDANNRDIRKAFKKLAVSMHPDKNKDDKDAHDKFVKIARAYETLKDPDLRKHYDLYGEDNQNKRQQSYQSWNYYRDNFGIYDDDPEIVTLNRAEFEQTVETGGDVWFINFYSAMCSHCHQLAPTWRKFAQRMQGVIRVGAVNCEDDWVLCRNENIGSYPSLLYYPDKEKFRGDRSEDDLVKYILNKLDIDIKQVTPSSWPSYENIPRLLFFSDFSGDGPSEETRSKVSIMLEGLMTVAHVECEKYDSFCEAMGASSGTAVWPTKEDSHPVFLGGLEAQEIVNQVLYHLPEPPIITLKDFEDLHEKLQDGASEPWLLYFHMGEPESARLDLRKLPAKLPGIRIGRVNCGQSHQLCSNLHIHRYPVYGVFKLGGTYELYHGRSLASDVAHFARQSSRAQHVTTLTPDEFPLSSSPMLVDFFAPWCPPCMRLLPELRLASQTLGSSVPVGTVDCTVHAGLCRQMGVNSYPTTRLYNGSNVNLFTGEHRASSIVEFLEDLMSPVVQELDPDSFYEIVGKKKEEEMMLVDYFAPWCGPCQQLAPQWRKLAKMLSDLSMVKLASVNCEKYSDLCLQQGVRSYPSIRVYPLGSKGLSQVALYSGYHRDALTLRQWVMNFIPSLVENLNEDTFNRMVRGSSKPWLVDFYAPWCGHCTVFAPEFDLASRKLEKLGVHSGKIDCQEHRTFCQLLGVNAYPTVRLFLPNERGRGIDISNRSADDLVQVVASLWTTEAPEHDEL</sequence>
<dbReference type="InterPro" id="IPR009056">
    <property type="entry name" value="Cyt_c-like_dom"/>
</dbReference>
<dbReference type="InterPro" id="IPR018253">
    <property type="entry name" value="DnaJ_domain_CS"/>
</dbReference>
<dbReference type="PROSITE" id="PS50076">
    <property type="entry name" value="DNAJ_2"/>
    <property type="match status" value="1"/>
</dbReference>
<dbReference type="FunFam" id="1.10.287.110:FF:000029">
    <property type="entry name" value="DnaJ homolog subfamily C member 10"/>
    <property type="match status" value="1"/>
</dbReference>
<dbReference type="EMBL" id="CADEPI010000009">
    <property type="protein sequence ID" value="CAB3362777.1"/>
    <property type="molecule type" value="Genomic_DNA"/>
</dbReference>
<dbReference type="InterPro" id="IPR017937">
    <property type="entry name" value="Thioredoxin_CS"/>
</dbReference>
<keyword evidence="15" id="KW-1185">Reference proteome</keyword>
<organism evidence="14 15">
    <name type="scientific">Cloeon dipterum</name>
    <dbReference type="NCBI Taxonomy" id="197152"/>
    <lineage>
        <taxon>Eukaryota</taxon>
        <taxon>Metazoa</taxon>
        <taxon>Ecdysozoa</taxon>
        <taxon>Arthropoda</taxon>
        <taxon>Hexapoda</taxon>
        <taxon>Insecta</taxon>
        <taxon>Pterygota</taxon>
        <taxon>Palaeoptera</taxon>
        <taxon>Ephemeroptera</taxon>
        <taxon>Pisciforma</taxon>
        <taxon>Baetidae</taxon>
        <taxon>Cloeon</taxon>
    </lineage>
</organism>
<dbReference type="InterPro" id="IPR001623">
    <property type="entry name" value="DnaJ_domain"/>
</dbReference>
<evidence type="ECO:0000256" key="3">
    <source>
        <dbReference type="ARBA" id="ARBA00020921"/>
    </source>
</evidence>
<dbReference type="PROSITE" id="PS00194">
    <property type="entry name" value="THIOREDOXIN_1"/>
    <property type="match status" value="2"/>
</dbReference>
<evidence type="ECO:0000256" key="8">
    <source>
        <dbReference type="ARBA" id="ARBA00035043"/>
    </source>
</evidence>
<dbReference type="PROSITE" id="PS00636">
    <property type="entry name" value="DNAJ_1"/>
    <property type="match status" value="1"/>
</dbReference>
<evidence type="ECO:0000259" key="11">
    <source>
        <dbReference type="PROSITE" id="PS50076"/>
    </source>
</evidence>
<evidence type="ECO:0000259" key="13">
    <source>
        <dbReference type="PROSITE" id="PS51352"/>
    </source>
</evidence>
<dbReference type="PANTHER" id="PTHR44340">
    <property type="entry name" value="DNAJ HOMOLOG SUBFAMILY C MEMBER 10"/>
    <property type="match status" value="1"/>
</dbReference>
<dbReference type="GO" id="GO:0009055">
    <property type="term" value="F:electron transfer activity"/>
    <property type="evidence" value="ECO:0007669"/>
    <property type="project" value="InterPro"/>
</dbReference>
<dbReference type="Pfam" id="PF00226">
    <property type="entry name" value="DnaJ"/>
    <property type="match status" value="1"/>
</dbReference>
<comment type="caution">
    <text evidence="14">The sequence shown here is derived from an EMBL/GenBank/DDBJ whole genome shotgun (WGS) entry which is preliminary data.</text>
</comment>
<comment type="function">
    <text evidence="7">Plays an important role in regulating the size of autophagosomes during the formation process.</text>
</comment>
<dbReference type="GO" id="GO:0020037">
    <property type="term" value="F:heme binding"/>
    <property type="evidence" value="ECO:0007669"/>
    <property type="project" value="InterPro"/>
</dbReference>
<evidence type="ECO:0000313" key="14">
    <source>
        <dbReference type="EMBL" id="CAB3362777.1"/>
    </source>
</evidence>
<dbReference type="Proteomes" id="UP000494165">
    <property type="component" value="Unassembled WGS sequence"/>
</dbReference>
<dbReference type="PRINTS" id="PR00625">
    <property type="entry name" value="JDOMAIN"/>
</dbReference>
<dbReference type="GO" id="GO:0046872">
    <property type="term" value="F:metal ion binding"/>
    <property type="evidence" value="ECO:0007669"/>
    <property type="project" value="UniProtKB-KW"/>
</dbReference>
<dbReference type="GO" id="GO:0005789">
    <property type="term" value="C:endoplasmic reticulum membrane"/>
    <property type="evidence" value="ECO:0007669"/>
    <property type="project" value="UniProtKB-SubCell"/>
</dbReference>
<feature type="domain" description="Thioredoxin" evidence="13">
    <location>
        <begin position="104"/>
        <end position="223"/>
    </location>
</feature>
<keyword evidence="5 9" id="KW-0408">Iron</keyword>
<keyword evidence="4 9" id="KW-0479">Metal-binding</keyword>
<evidence type="ECO:0000313" key="15">
    <source>
        <dbReference type="Proteomes" id="UP000494165"/>
    </source>
</evidence>
<proteinExistence type="predicted"/>
<feature type="chain" id="PRO_5035761996" description="DnaJ homolog subfamily C member 10" evidence="10">
    <location>
        <begin position="25"/>
        <end position="767"/>
    </location>
</feature>
<dbReference type="PROSITE" id="PS51007">
    <property type="entry name" value="CYTC"/>
    <property type="match status" value="1"/>
</dbReference>
<gene>
    <name evidence="14" type="ORF">CLODIP_2_CD14400</name>
</gene>
<evidence type="ECO:0000256" key="9">
    <source>
        <dbReference type="PROSITE-ProRule" id="PRU00433"/>
    </source>
</evidence>
<evidence type="ECO:0000256" key="4">
    <source>
        <dbReference type="ARBA" id="ARBA00022723"/>
    </source>
</evidence>
<dbReference type="OrthoDB" id="5810603at2759"/>
<dbReference type="GO" id="GO:0051787">
    <property type="term" value="F:misfolded protein binding"/>
    <property type="evidence" value="ECO:0007669"/>
    <property type="project" value="TreeGrafter"/>
</dbReference>
<keyword evidence="10" id="KW-0732">Signal</keyword>
<feature type="domain" description="J" evidence="11">
    <location>
        <begin position="27"/>
        <end position="92"/>
    </location>
</feature>
<dbReference type="CDD" id="cd06257">
    <property type="entry name" value="DnaJ"/>
    <property type="match status" value="1"/>
</dbReference>
<feature type="domain" description="Cytochrome c" evidence="12">
    <location>
        <begin position="132"/>
        <end position="326"/>
    </location>
</feature>
<dbReference type="Gene3D" id="1.10.287.110">
    <property type="entry name" value="DnaJ domain"/>
    <property type="match status" value="1"/>
</dbReference>
<evidence type="ECO:0000256" key="2">
    <source>
        <dbReference type="ARBA" id="ARBA00020920"/>
    </source>
</evidence>
<evidence type="ECO:0000256" key="5">
    <source>
        <dbReference type="ARBA" id="ARBA00023004"/>
    </source>
</evidence>
<protein>
    <recommendedName>
        <fullName evidence="2">DnaJ homolog subfamily C member 10</fullName>
    </recommendedName>
    <alternativeName>
        <fullName evidence="3">DnaJ homolog subfamily C member 16</fullName>
    </alternativeName>
    <alternativeName>
        <fullName evidence="8">Endoplasmic reticulum DNA J domain-containing protein 8</fullName>
    </alternativeName>
</protein>
<dbReference type="GO" id="GO:0005788">
    <property type="term" value="C:endoplasmic reticulum lumen"/>
    <property type="evidence" value="ECO:0007669"/>
    <property type="project" value="TreeGrafter"/>
</dbReference>
<dbReference type="InterPro" id="IPR013766">
    <property type="entry name" value="Thioredoxin_domain"/>
</dbReference>
<accession>A0A8S1C6H4</accession>
<feature type="signal peptide" evidence="10">
    <location>
        <begin position="1"/>
        <end position="24"/>
    </location>
</feature>
<evidence type="ECO:0000256" key="7">
    <source>
        <dbReference type="ARBA" id="ARBA00035002"/>
    </source>
</evidence>
<comment type="subcellular location">
    <subcellularLocation>
        <location evidence="1">Endoplasmic reticulum membrane</location>
        <topology evidence="1">Single-pass type IV membrane protein</topology>
    </subcellularLocation>
</comment>
<evidence type="ECO:0000259" key="12">
    <source>
        <dbReference type="PROSITE" id="PS51007"/>
    </source>
</evidence>
<dbReference type="AlphaFoldDB" id="A0A8S1C6H4"/>
<dbReference type="GO" id="GO:0006914">
    <property type="term" value="P:autophagy"/>
    <property type="evidence" value="ECO:0007669"/>
    <property type="project" value="UniProtKB-KW"/>
</dbReference>
<dbReference type="InterPro" id="IPR036869">
    <property type="entry name" value="J_dom_sf"/>
</dbReference>
<keyword evidence="6" id="KW-0072">Autophagy</keyword>